<keyword evidence="2" id="KW-1133">Transmembrane helix</keyword>
<keyword evidence="2" id="KW-0812">Transmembrane</keyword>
<gene>
    <name evidence="3" type="ORF">GCM10007933_18320</name>
</gene>
<feature type="transmembrane region" description="Helical" evidence="2">
    <location>
        <begin position="20"/>
        <end position="40"/>
    </location>
</feature>
<evidence type="ECO:0008006" key="5">
    <source>
        <dbReference type="Google" id="ProtNLM"/>
    </source>
</evidence>
<evidence type="ECO:0000256" key="1">
    <source>
        <dbReference type="SAM" id="MobiDB-lite"/>
    </source>
</evidence>
<feature type="region of interest" description="Disordered" evidence="1">
    <location>
        <begin position="66"/>
        <end position="115"/>
    </location>
</feature>
<evidence type="ECO:0000256" key="2">
    <source>
        <dbReference type="SAM" id="Phobius"/>
    </source>
</evidence>
<dbReference type="Proteomes" id="UP001157167">
    <property type="component" value="Unassembled WGS sequence"/>
</dbReference>
<evidence type="ECO:0000313" key="4">
    <source>
        <dbReference type="Proteomes" id="UP001157167"/>
    </source>
</evidence>
<sequence>MTCLSVPSSTPPSSPSPLRLLGLALVLSVIAHVLVVSLLARPGTDRTGGHGSASAPLVARLANPPRPAARLATPPAPHASHAAPRPAPSHPEPAPDEAANATPAAGPPDAPAEIPASYLPLAGLSREPELVTDVPPDIWPPLPDAPTGVFQLELAIGPDGAVDLVVPRCEPALCPAANTYAEIVRHWHFQPAEALGRPVPSRLKLEFELGDPASAGDQAPRQ</sequence>
<accession>A0ABQ6F9X5</accession>
<reference evidence="4" key="1">
    <citation type="journal article" date="2019" name="Int. J. Syst. Evol. Microbiol.">
        <title>The Global Catalogue of Microorganisms (GCM) 10K type strain sequencing project: providing services to taxonomists for standard genome sequencing and annotation.</title>
        <authorList>
            <consortium name="The Broad Institute Genomics Platform"/>
            <consortium name="The Broad Institute Genome Sequencing Center for Infectious Disease"/>
            <person name="Wu L."/>
            <person name="Ma J."/>
        </authorList>
    </citation>
    <scope>NUCLEOTIDE SEQUENCE [LARGE SCALE GENOMIC DNA]</scope>
    <source>
        <strain evidence="4">NBRC 102407</strain>
    </source>
</reference>
<evidence type="ECO:0000313" key="3">
    <source>
        <dbReference type="EMBL" id="GLT22373.1"/>
    </source>
</evidence>
<dbReference type="RefSeq" id="WP_284187690.1">
    <property type="nucleotide sequence ID" value="NZ_BSPX01000023.1"/>
</dbReference>
<protein>
    <recommendedName>
        <fullName evidence="5">TonB C-terminal domain-containing protein</fullName>
    </recommendedName>
</protein>
<dbReference type="EMBL" id="BSPX01000023">
    <property type="protein sequence ID" value="GLT22373.1"/>
    <property type="molecule type" value="Genomic_DNA"/>
</dbReference>
<organism evidence="3 4">
    <name type="scientific">Zoogloea oryzae</name>
    <dbReference type="NCBI Taxonomy" id="310767"/>
    <lineage>
        <taxon>Bacteria</taxon>
        <taxon>Pseudomonadati</taxon>
        <taxon>Pseudomonadota</taxon>
        <taxon>Betaproteobacteria</taxon>
        <taxon>Rhodocyclales</taxon>
        <taxon>Zoogloeaceae</taxon>
        <taxon>Zoogloea</taxon>
    </lineage>
</organism>
<feature type="compositionally biased region" description="Low complexity" evidence="1">
    <location>
        <begin position="66"/>
        <end position="84"/>
    </location>
</feature>
<comment type="caution">
    <text evidence="3">The sequence shown here is derived from an EMBL/GenBank/DDBJ whole genome shotgun (WGS) entry which is preliminary data.</text>
</comment>
<proteinExistence type="predicted"/>
<keyword evidence="4" id="KW-1185">Reference proteome</keyword>
<keyword evidence="2" id="KW-0472">Membrane</keyword>
<name>A0ABQ6F9X5_9RHOO</name>